<gene>
    <name evidence="4" type="ORF">Aglo03_03780</name>
</gene>
<feature type="chain" id="PRO_5040848718" description="Prenyltransferase and squalene oxidase repeat-containing protein" evidence="3">
    <location>
        <begin position="35"/>
        <end position="865"/>
    </location>
</feature>
<reference evidence="4" key="1">
    <citation type="submission" date="2023-02" db="EMBL/GenBank/DDBJ databases">
        <title>Actinokineospora globicatena NBRC 15670.</title>
        <authorList>
            <person name="Ichikawa N."/>
            <person name="Sato H."/>
            <person name="Tonouchi N."/>
        </authorList>
    </citation>
    <scope>NUCLEOTIDE SEQUENCE</scope>
    <source>
        <strain evidence="4">NBRC 15670</strain>
    </source>
</reference>
<evidence type="ECO:0000256" key="2">
    <source>
        <dbReference type="SAM" id="Phobius"/>
    </source>
</evidence>
<protein>
    <recommendedName>
        <fullName evidence="6">Prenyltransferase and squalene oxidase repeat-containing protein</fullName>
    </recommendedName>
</protein>
<organism evidence="4 5">
    <name type="scientific">Actinokineospora globicatena</name>
    <dbReference type="NCBI Taxonomy" id="103729"/>
    <lineage>
        <taxon>Bacteria</taxon>
        <taxon>Bacillati</taxon>
        <taxon>Actinomycetota</taxon>
        <taxon>Actinomycetes</taxon>
        <taxon>Pseudonocardiales</taxon>
        <taxon>Pseudonocardiaceae</taxon>
        <taxon>Actinokineospora</taxon>
    </lineage>
</organism>
<keyword evidence="2" id="KW-0472">Membrane</keyword>
<evidence type="ECO:0000256" key="1">
    <source>
        <dbReference type="SAM" id="MobiDB-lite"/>
    </source>
</evidence>
<accession>A0A9W6QHL3</accession>
<sequence length="865" mass="88498">MSQALRRVVQPSIVMSTVVAVVALSMASTGTTAAAEPDRVAAKAATQWLTSQLGDDGTLRNPLNDALPDHGLMIDLLYAAHASGAGAAAEPVVDYLDDQRHASDYFTWDGLLPGKGFDAIIVGGYAAKVLVAAEVAGRDPRSFGGWDMVAETKAAIMRSGPHKGRVSSYSKNPDFADFVSNDTNIFGQALAVIGLAGVADNDQLAIDKLVTQQCAEGYFRIFFGVVPTTEVGDHVLPNGYKLSTCDEGKPFDQSAPDNDATAMGLSALLAAREAGATGLDAPIDRAVAYLSGAQTAGGGWGGGVLTEAPNTNSTGLVVQVLTQVGGHDAQVDAGMAYIKSAQVGSADAENALAGDIGAIAYNPQEYQAAKATGVSGVDTWIRAGAQAALGLAQISFYDLVTGNVPDDGEQPPITTTPAATPTSAPTTSAPVTETATATRTTTVTKVVQRKPVSPRAGTQAPPPNTPPGQVVLPVPTPAEPPTATPSTPTARLAGYLAARLVDGDHIEVTQDGRTFVDYDGTADVVFALRALGEQQEAADSTTRFLLDPASVAAYAHGVPYEPSPAAYAEPLAKLRLAAGFLPDEFGKDIADLDLALTELRTGDGTFVDTGKFADASEAIERHVWATTATIAASDSDAGKAVQTLLDRQCRDGTFPVDLSVTGCGTGDLTATAVAITALNAGRSAAKSNSPANREGWSPKRSTALEAAAAALNEKSTPDGTVRGGDGQVDVVLTSAVATARTVAGLDSTPSARALAAALGPDGGVVTREGTDSNLPMSVSVAPGLAARSWLSAEHSPVVAVLRLPLRPADRATATAAAATQRVPAWMGAGLVGLGFLLAVTAAVAARLLITRNANRKNPTREVVSP</sequence>
<evidence type="ECO:0000256" key="3">
    <source>
        <dbReference type="SAM" id="SignalP"/>
    </source>
</evidence>
<dbReference type="EMBL" id="BSSD01000001">
    <property type="protein sequence ID" value="GLW89562.1"/>
    <property type="molecule type" value="Genomic_DNA"/>
</dbReference>
<dbReference type="InterPro" id="IPR008930">
    <property type="entry name" value="Terpenoid_cyclase/PrenylTrfase"/>
</dbReference>
<keyword evidence="2" id="KW-1133">Transmembrane helix</keyword>
<feature type="transmembrane region" description="Helical" evidence="2">
    <location>
        <begin position="824"/>
        <end position="849"/>
    </location>
</feature>
<feature type="compositionally biased region" description="Low complexity" evidence="1">
    <location>
        <begin position="411"/>
        <end position="451"/>
    </location>
</feature>
<evidence type="ECO:0000313" key="5">
    <source>
        <dbReference type="Proteomes" id="UP001165042"/>
    </source>
</evidence>
<feature type="region of interest" description="Disordered" evidence="1">
    <location>
        <begin position="403"/>
        <end position="489"/>
    </location>
</feature>
<keyword evidence="5" id="KW-1185">Reference proteome</keyword>
<name>A0A9W6QHL3_9PSEU</name>
<keyword evidence="2" id="KW-0812">Transmembrane</keyword>
<feature type="compositionally biased region" description="Pro residues" evidence="1">
    <location>
        <begin position="474"/>
        <end position="483"/>
    </location>
</feature>
<comment type="caution">
    <text evidence="4">The sequence shown here is derived from an EMBL/GenBank/DDBJ whole genome shotgun (WGS) entry which is preliminary data.</text>
</comment>
<keyword evidence="3" id="KW-0732">Signal</keyword>
<dbReference type="SUPFAM" id="SSF48239">
    <property type="entry name" value="Terpenoid cyclases/Protein prenyltransferases"/>
    <property type="match status" value="2"/>
</dbReference>
<dbReference type="Proteomes" id="UP001165042">
    <property type="component" value="Unassembled WGS sequence"/>
</dbReference>
<proteinExistence type="predicted"/>
<evidence type="ECO:0008006" key="6">
    <source>
        <dbReference type="Google" id="ProtNLM"/>
    </source>
</evidence>
<dbReference type="AlphaFoldDB" id="A0A9W6QHL3"/>
<evidence type="ECO:0000313" key="4">
    <source>
        <dbReference type="EMBL" id="GLW89562.1"/>
    </source>
</evidence>
<feature type="signal peptide" evidence="3">
    <location>
        <begin position="1"/>
        <end position="34"/>
    </location>
</feature>
<dbReference type="Gene3D" id="1.50.10.20">
    <property type="match status" value="1"/>
</dbReference>